<name>A0A8T0E4U9_ARGBR</name>
<protein>
    <submittedName>
        <fullName evidence="2">Uncharacterized protein</fullName>
    </submittedName>
</protein>
<feature type="compositionally biased region" description="Basic and acidic residues" evidence="1">
    <location>
        <begin position="61"/>
        <end position="97"/>
    </location>
</feature>
<gene>
    <name evidence="2" type="ORF">HNY73_019421</name>
</gene>
<reference evidence="2" key="2">
    <citation type="submission" date="2020-06" db="EMBL/GenBank/DDBJ databases">
        <authorList>
            <person name="Sheffer M."/>
        </authorList>
    </citation>
    <scope>NUCLEOTIDE SEQUENCE</scope>
</reference>
<evidence type="ECO:0000256" key="1">
    <source>
        <dbReference type="SAM" id="MobiDB-lite"/>
    </source>
</evidence>
<accession>A0A8T0E4U9</accession>
<feature type="compositionally biased region" description="Basic and acidic residues" evidence="1">
    <location>
        <begin position="103"/>
        <end position="118"/>
    </location>
</feature>
<reference evidence="2" key="1">
    <citation type="journal article" date="2020" name="bioRxiv">
        <title>Chromosome-level reference genome of the European wasp spider Argiope bruennichi: a resource for studies on range expansion and evolutionary adaptation.</title>
        <authorList>
            <person name="Sheffer M.M."/>
            <person name="Hoppe A."/>
            <person name="Krehenwinkel H."/>
            <person name="Uhl G."/>
            <person name="Kuss A.W."/>
            <person name="Jensen L."/>
            <person name="Jensen C."/>
            <person name="Gillespie R.G."/>
            <person name="Hoff K.J."/>
            <person name="Prost S."/>
        </authorList>
    </citation>
    <scope>NUCLEOTIDE SEQUENCE</scope>
</reference>
<organism evidence="2 3">
    <name type="scientific">Argiope bruennichi</name>
    <name type="common">Wasp spider</name>
    <name type="synonym">Aranea bruennichi</name>
    <dbReference type="NCBI Taxonomy" id="94029"/>
    <lineage>
        <taxon>Eukaryota</taxon>
        <taxon>Metazoa</taxon>
        <taxon>Ecdysozoa</taxon>
        <taxon>Arthropoda</taxon>
        <taxon>Chelicerata</taxon>
        <taxon>Arachnida</taxon>
        <taxon>Araneae</taxon>
        <taxon>Araneomorphae</taxon>
        <taxon>Entelegynae</taxon>
        <taxon>Araneoidea</taxon>
        <taxon>Araneidae</taxon>
        <taxon>Argiope</taxon>
    </lineage>
</organism>
<comment type="caution">
    <text evidence="2">The sequence shown here is derived from an EMBL/GenBank/DDBJ whole genome shotgun (WGS) entry which is preliminary data.</text>
</comment>
<dbReference type="Proteomes" id="UP000807504">
    <property type="component" value="Unassembled WGS sequence"/>
</dbReference>
<dbReference type="AlphaFoldDB" id="A0A8T0E4U9"/>
<sequence>MSFLTRLRKEQLRFVAEELFEDFTSSDWKIPDLRKLILNSKNNDEEMVRGIVYILIEEAEQDRQAKREEAERQAKRKEAERQAKRKEAERQAKRKSDNPNGKKPSDKKSGKKQKENML</sequence>
<evidence type="ECO:0000313" key="3">
    <source>
        <dbReference type="Proteomes" id="UP000807504"/>
    </source>
</evidence>
<proteinExistence type="predicted"/>
<feature type="region of interest" description="Disordered" evidence="1">
    <location>
        <begin position="61"/>
        <end position="118"/>
    </location>
</feature>
<dbReference type="EMBL" id="JABXBU010002230">
    <property type="protein sequence ID" value="KAF8766350.1"/>
    <property type="molecule type" value="Genomic_DNA"/>
</dbReference>
<evidence type="ECO:0000313" key="2">
    <source>
        <dbReference type="EMBL" id="KAF8766350.1"/>
    </source>
</evidence>
<keyword evidence="3" id="KW-1185">Reference proteome</keyword>